<dbReference type="InterPro" id="IPR036883">
    <property type="entry name" value="PDCD5-like_sf"/>
</dbReference>
<dbReference type="Pfam" id="PF14372">
    <property type="entry name" value="hAT-like_RNase-H"/>
    <property type="match status" value="1"/>
</dbReference>
<comment type="similarity">
    <text evidence="2">Belongs to the PDCD5 family.</text>
</comment>
<dbReference type="FunFam" id="1.10.8.140:FF:000002">
    <property type="entry name" value="Programmed cell death, putative"/>
    <property type="match status" value="1"/>
</dbReference>
<keyword evidence="10" id="KW-0539">Nucleus</keyword>
<evidence type="ECO:0000259" key="12">
    <source>
        <dbReference type="Pfam" id="PF02892"/>
    </source>
</evidence>
<feature type="domain" description="BED-type" evidence="12">
    <location>
        <begin position="189"/>
        <end position="217"/>
    </location>
</feature>
<dbReference type="Pfam" id="PF02892">
    <property type="entry name" value="zf-BED"/>
    <property type="match status" value="1"/>
</dbReference>
<dbReference type="AlphaFoldDB" id="A0AAV8Q196"/>
<accession>A0AAV8Q196</accession>
<dbReference type="SUPFAM" id="SSF46950">
    <property type="entry name" value="Double-stranded DNA-binding domain"/>
    <property type="match status" value="1"/>
</dbReference>
<evidence type="ECO:0000313" key="16">
    <source>
        <dbReference type="Proteomes" id="UP001222027"/>
    </source>
</evidence>
<evidence type="ECO:0000256" key="3">
    <source>
        <dbReference type="ARBA" id="ARBA00011738"/>
    </source>
</evidence>
<dbReference type="InterPro" id="IPR012337">
    <property type="entry name" value="RNaseH-like_sf"/>
</dbReference>
<evidence type="ECO:0000256" key="1">
    <source>
        <dbReference type="ARBA" id="ARBA00004123"/>
    </source>
</evidence>
<gene>
    <name evidence="15" type="ORF">OPV22_033384</name>
</gene>
<keyword evidence="9" id="KW-0804">Transcription</keyword>
<comment type="caution">
    <text evidence="15">The sequence shown here is derived from an EMBL/GenBank/DDBJ whole genome shotgun (WGS) entry which is preliminary data.</text>
</comment>
<dbReference type="Proteomes" id="UP001222027">
    <property type="component" value="Unassembled WGS sequence"/>
</dbReference>
<dbReference type="InterPro" id="IPR025525">
    <property type="entry name" value="hAT-like_transposase_RNase-H"/>
</dbReference>
<dbReference type="InterPro" id="IPR002836">
    <property type="entry name" value="PDCD5-like"/>
</dbReference>
<evidence type="ECO:0000256" key="9">
    <source>
        <dbReference type="ARBA" id="ARBA00023163"/>
    </source>
</evidence>
<dbReference type="GO" id="GO:0003677">
    <property type="term" value="F:DNA binding"/>
    <property type="evidence" value="ECO:0007669"/>
    <property type="project" value="UniProtKB-KW"/>
</dbReference>
<evidence type="ECO:0000256" key="4">
    <source>
        <dbReference type="ARBA" id="ARBA00022723"/>
    </source>
</evidence>
<keyword evidence="4" id="KW-0479">Metal-binding</keyword>
<evidence type="ECO:0000259" key="13">
    <source>
        <dbReference type="Pfam" id="PF05699"/>
    </source>
</evidence>
<evidence type="ECO:0000259" key="14">
    <source>
        <dbReference type="Pfam" id="PF14372"/>
    </source>
</evidence>
<feature type="region of interest" description="Disordered" evidence="11">
    <location>
        <begin position="17"/>
        <end position="44"/>
    </location>
</feature>
<protein>
    <recommendedName>
        <fullName evidence="17">BED-type domain-containing protein</fullName>
    </recommendedName>
</protein>
<dbReference type="Gene3D" id="1.10.8.140">
    <property type="entry name" value="PDCD5-like"/>
    <property type="match status" value="1"/>
</dbReference>
<comment type="subunit">
    <text evidence="3">Homodimer.</text>
</comment>
<dbReference type="Pfam" id="PF05699">
    <property type="entry name" value="Dimer_Tnp_hAT"/>
    <property type="match status" value="1"/>
</dbReference>
<evidence type="ECO:0000256" key="10">
    <source>
        <dbReference type="ARBA" id="ARBA00023242"/>
    </source>
</evidence>
<evidence type="ECO:0008006" key="17">
    <source>
        <dbReference type="Google" id="ProtNLM"/>
    </source>
</evidence>
<evidence type="ECO:0000256" key="8">
    <source>
        <dbReference type="ARBA" id="ARBA00023125"/>
    </source>
</evidence>
<evidence type="ECO:0000256" key="6">
    <source>
        <dbReference type="ARBA" id="ARBA00022833"/>
    </source>
</evidence>
<dbReference type="GO" id="GO:0008270">
    <property type="term" value="F:zinc ion binding"/>
    <property type="evidence" value="ECO:0007669"/>
    <property type="project" value="UniProtKB-KW"/>
</dbReference>
<dbReference type="InterPro" id="IPR008906">
    <property type="entry name" value="HATC_C_dom"/>
</dbReference>
<dbReference type="GO" id="GO:0005634">
    <property type="term" value="C:nucleus"/>
    <property type="evidence" value="ECO:0007669"/>
    <property type="project" value="UniProtKB-SubCell"/>
</dbReference>
<keyword evidence="8" id="KW-0238">DNA-binding</keyword>
<evidence type="ECO:0000256" key="7">
    <source>
        <dbReference type="ARBA" id="ARBA00023015"/>
    </source>
</evidence>
<dbReference type="Pfam" id="PF01984">
    <property type="entry name" value="dsDNA_bind"/>
    <property type="match status" value="1"/>
</dbReference>
<dbReference type="InterPro" id="IPR052035">
    <property type="entry name" value="ZnF_BED_domain_contain"/>
</dbReference>
<evidence type="ECO:0000256" key="11">
    <source>
        <dbReference type="SAM" id="MobiDB-lite"/>
    </source>
</evidence>
<evidence type="ECO:0000313" key="15">
    <source>
        <dbReference type="EMBL" id="KAJ8460458.1"/>
    </source>
</evidence>
<feature type="domain" description="hAT-like transposase RNase-H fold" evidence="14">
    <location>
        <begin position="552"/>
        <end position="653"/>
    </location>
</feature>
<dbReference type="SMART" id="SM00614">
    <property type="entry name" value="ZnF_BED"/>
    <property type="match status" value="1"/>
</dbReference>
<keyword evidence="6" id="KW-0862">Zinc</keyword>
<feature type="domain" description="HAT C-terminal dimerisation" evidence="13">
    <location>
        <begin position="715"/>
        <end position="796"/>
    </location>
</feature>
<dbReference type="PANTHER" id="PTHR46481">
    <property type="entry name" value="ZINC FINGER BED DOMAIN-CONTAINING PROTEIN 4"/>
    <property type="match status" value="1"/>
</dbReference>
<evidence type="ECO:0000256" key="5">
    <source>
        <dbReference type="ARBA" id="ARBA00022771"/>
    </source>
</evidence>
<dbReference type="GO" id="GO:0046983">
    <property type="term" value="F:protein dimerization activity"/>
    <property type="evidence" value="ECO:0007669"/>
    <property type="project" value="InterPro"/>
</dbReference>
<keyword evidence="7" id="KW-0805">Transcription regulation</keyword>
<dbReference type="PANTHER" id="PTHR46481:SF11">
    <property type="entry name" value="ZINC FINGER BED DOMAIN-CONTAINING PROTEIN RICESLEEPER 2-LIKE"/>
    <property type="match status" value="1"/>
</dbReference>
<comment type="subcellular location">
    <subcellularLocation>
        <location evidence="1">Nucleus</location>
    </subcellularLocation>
</comment>
<keyword evidence="5" id="KW-0863">Zinc-finger</keyword>
<sequence length="831" mass="94335">MDDPELEEIRQRRMQELMAKHGVGNQHNGEQQNAQEEAKREAEERRQLMLSQILSTQARERLARIALVKPDKARGVEDVLLRAAQMGQLSEKVSEERLISLLEQINNQTSKQTKVTIQRRRKGFFRSGVLLQLVNPDNNMSRVNVRNLLLGSDFLFGFRRESGTISVSNQSTSFFRSGVGDRERKADGSYVAICNHCKKQLTASSRSGTTHLKNHLVICTSTKRIKRKKLVVRRLVLKSTDAKSEDAVSSEHSQFDQESSRQDLARMVILHGYPFNIVHHIGFRTFVRNLQPMFKLVSADVVKADCMKIYENERLRLHEVFDKLHSRISLTIDMWRSIEDAKYVCLTCHYVDNDWQLQKKILNFFHVGSLEMGQEISKTILEKLLEWNIDGKLCTIVLDNFGTSELVASELLGYLRMKGFLISNGEMLYARSGGQLLNIVVQTALESACETISRIRACVQYVKSSSHERLASFQKDAEQMGIPQRQLVLDSPASWPSTHLMLKTACQYQQALKHLVECDVDSIDFPSPKDWDDVRAIIDCLEVFYDAMEKFSATRFPTASLYFNEMCGIHFLLKTRYKSPQPFIASMAKEMLEKFEQYWESNRMLMAIASVLDPRYKMKSVEYFFTKVFDDASEAKTRIDSVHDSFINLYNEYIGQSANSLKTLTFYSGNSGGYSSAEFGNDGECKTSRITLSDTQRGLDQYLKETSSGHPARSDLDMYLEEAVHPSNSPDDNFDILAWWKYNAAKYPALSMMARDILGIPISVDLVDSDARTLNQYLSSTDPVTIECLICAQDWIGNETEVSPVDALALVPSAVSLEGNGDEVMVPAGSD</sequence>
<dbReference type="EMBL" id="JAQQAF010000009">
    <property type="protein sequence ID" value="KAJ8460458.1"/>
    <property type="molecule type" value="Genomic_DNA"/>
</dbReference>
<organism evidence="15 16">
    <name type="scientific">Ensete ventricosum</name>
    <name type="common">Abyssinian banana</name>
    <name type="synonym">Musa ensete</name>
    <dbReference type="NCBI Taxonomy" id="4639"/>
    <lineage>
        <taxon>Eukaryota</taxon>
        <taxon>Viridiplantae</taxon>
        <taxon>Streptophyta</taxon>
        <taxon>Embryophyta</taxon>
        <taxon>Tracheophyta</taxon>
        <taxon>Spermatophyta</taxon>
        <taxon>Magnoliopsida</taxon>
        <taxon>Liliopsida</taxon>
        <taxon>Zingiberales</taxon>
        <taxon>Musaceae</taxon>
        <taxon>Ensete</taxon>
    </lineage>
</organism>
<dbReference type="SUPFAM" id="SSF53098">
    <property type="entry name" value="Ribonuclease H-like"/>
    <property type="match status" value="1"/>
</dbReference>
<name>A0AAV8Q196_ENSVE</name>
<evidence type="ECO:0000256" key="2">
    <source>
        <dbReference type="ARBA" id="ARBA00010490"/>
    </source>
</evidence>
<keyword evidence="16" id="KW-1185">Reference proteome</keyword>
<proteinExistence type="inferred from homology"/>
<reference evidence="15 16" key="1">
    <citation type="submission" date="2022-12" db="EMBL/GenBank/DDBJ databases">
        <title>Chromosome-scale assembly of the Ensete ventricosum genome.</title>
        <authorList>
            <person name="Dussert Y."/>
            <person name="Stocks J."/>
            <person name="Wendawek A."/>
            <person name="Woldeyes F."/>
            <person name="Nichols R.A."/>
            <person name="Borrell J.S."/>
        </authorList>
    </citation>
    <scope>NUCLEOTIDE SEQUENCE [LARGE SCALE GENOMIC DNA]</scope>
    <source>
        <strain evidence="16">cv. Maze</strain>
        <tissue evidence="15">Seeds</tissue>
    </source>
</reference>
<dbReference type="InterPro" id="IPR003656">
    <property type="entry name" value="Znf_BED"/>
</dbReference>